<dbReference type="OrthoDB" id="445007at2759"/>
<accession>A0A1E4RW02</accession>
<dbReference type="RefSeq" id="XP_020068459.1">
    <property type="nucleotide sequence ID" value="XM_020215781.1"/>
</dbReference>
<evidence type="ECO:0000313" key="8">
    <source>
        <dbReference type="EMBL" id="ODV71420.1"/>
    </source>
</evidence>
<evidence type="ECO:0000313" key="9">
    <source>
        <dbReference type="Proteomes" id="UP000094389"/>
    </source>
</evidence>
<evidence type="ECO:0000256" key="5">
    <source>
        <dbReference type="ARBA" id="ARBA00022964"/>
    </source>
</evidence>
<gene>
    <name evidence="8" type="ORF">CYBJADRAFT_169461</name>
</gene>
<dbReference type="EMBL" id="KV453941">
    <property type="protein sequence ID" value="ODV71420.1"/>
    <property type="molecule type" value="Genomic_DNA"/>
</dbReference>
<organism evidence="8 9">
    <name type="scientific">Cyberlindnera jadinii (strain ATCC 18201 / CBS 1600 / BCRC 20928 / JCM 3617 / NBRC 0987 / NRRL Y-1542)</name>
    <name type="common">Torula yeast</name>
    <name type="synonym">Candida utilis</name>
    <dbReference type="NCBI Taxonomy" id="983966"/>
    <lineage>
        <taxon>Eukaryota</taxon>
        <taxon>Fungi</taxon>
        <taxon>Dikarya</taxon>
        <taxon>Ascomycota</taxon>
        <taxon>Saccharomycotina</taxon>
        <taxon>Saccharomycetes</taxon>
        <taxon>Phaffomycetales</taxon>
        <taxon>Phaffomycetaceae</taxon>
        <taxon>Cyberlindnera</taxon>
    </lineage>
</organism>
<evidence type="ECO:0000256" key="6">
    <source>
        <dbReference type="ARBA" id="ARBA00023002"/>
    </source>
</evidence>
<proteinExistence type="inferred from homology"/>
<dbReference type="GeneID" id="30990177"/>
<keyword evidence="7" id="KW-0408">Iron</keyword>
<protein>
    <submittedName>
        <fullName evidence="8">PhyH-domain-containing protein</fullName>
    </submittedName>
</protein>
<evidence type="ECO:0000256" key="4">
    <source>
        <dbReference type="ARBA" id="ARBA00022723"/>
    </source>
</evidence>
<dbReference type="STRING" id="983966.A0A1E4RW02"/>
<comment type="similarity">
    <text evidence="2">Belongs to the PhyH family.</text>
</comment>
<evidence type="ECO:0000256" key="7">
    <source>
        <dbReference type="ARBA" id="ARBA00023004"/>
    </source>
</evidence>
<dbReference type="Pfam" id="PF05721">
    <property type="entry name" value="PhyH"/>
    <property type="match status" value="1"/>
</dbReference>
<dbReference type="GO" id="GO:0051213">
    <property type="term" value="F:dioxygenase activity"/>
    <property type="evidence" value="ECO:0007669"/>
    <property type="project" value="UniProtKB-KW"/>
</dbReference>
<dbReference type="OMA" id="GTRFIPG"/>
<dbReference type="AlphaFoldDB" id="A0A1E4RW02"/>
<reference evidence="8 9" key="1">
    <citation type="journal article" date="2016" name="Proc. Natl. Acad. Sci. U.S.A.">
        <title>Comparative genomics of biotechnologically important yeasts.</title>
        <authorList>
            <person name="Riley R."/>
            <person name="Haridas S."/>
            <person name="Wolfe K.H."/>
            <person name="Lopes M.R."/>
            <person name="Hittinger C.T."/>
            <person name="Goeker M."/>
            <person name="Salamov A.A."/>
            <person name="Wisecaver J.H."/>
            <person name="Long T.M."/>
            <person name="Calvey C.H."/>
            <person name="Aerts A.L."/>
            <person name="Barry K.W."/>
            <person name="Choi C."/>
            <person name="Clum A."/>
            <person name="Coughlan A.Y."/>
            <person name="Deshpande S."/>
            <person name="Douglass A.P."/>
            <person name="Hanson S.J."/>
            <person name="Klenk H.-P."/>
            <person name="LaButti K.M."/>
            <person name="Lapidus A."/>
            <person name="Lindquist E.A."/>
            <person name="Lipzen A.M."/>
            <person name="Meier-Kolthoff J.P."/>
            <person name="Ohm R.A."/>
            <person name="Otillar R.P."/>
            <person name="Pangilinan J.L."/>
            <person name="Peng Y."/>
            <person name="Rokas A."/>
            <person name="Rosa C.A."/>
            <person name="Scheuner C."/>
            <person name="Sibirny A.A."/>
            <person name="Slot J.C."/>
            <person name="Stielow J.B."/>
            <person name="Sun H."/>
            <person name="Kurtzman C.P."/>
            <person name="Blackwell M."/>
            <person name="Grigoriev I.V."/>
            <person name="Jeffries T.W."/>
        </authorList>
    </citation>
    <scope>NUCLEOTIDE SEQUENCE [LARGE SCALE GENOMIC DNA]</scope>
    <source>
        <strain evidence="9">ATCC 18201 / CBS 1600 / BCRC 20928 / JCM 3617 / NBRC 0987 / NRRL Y-1542</strain>
    </source>
</reference>
<evidence type="ECO:0000256" key="3">
    <source>
        <dbReference type="ARBA" id="ARBA00011738"/>
    </source>
</evidence>
<comment type="cofactor">
    <cofactor evidence="1">
        <name>Fe cation</name>
        <dbReference type="ChEBI" id="CHEBI:24875"/>
    </cofactor>
</comment>
<comment type="subunit">
    <text evidence="3">Homodimer.</text>
</comment>
<dbReference type="PANTHER" id="PTHR20883">
    <property type="entry name" value="PHYTANOYL-COA DIOXYGENASE DOMAIN CONTAINING 1"/>
    <property type="match status" value="1"/>
</dbReference>
<evidence type="ECO:0000256" key="1">
    <source>
        <dbReference type="ARBA" id="ARBA00001962"/>
    </source>
</evidence>
<keyword evidence="5" id="KW-0223">Dioxygenase</keyword>
<evidence type="ECO:0000256" key="2">
    <source>
        <dbReference type="ARBA" id="ARBA00005830"/>
    </source>
</evidence>
<keyword evidence="4" id="KW-0479">Metal-binding</keyword>
<dbReference type="PANTHER" id="PTHR20883:SF45">
    <property type="entry name" value="PHYTANOYL-COA DIOXYGENASE FAMILY PROTEIN"/>
    <property type="match status" value="1"/>
</dbReference>
<dbReference type="InterPro" id="IPR008775">
    <property type="entry name" value="Phytyl_CoA_dOase-like"/>
</dbReference>
<name>A0A1E4RW02_CYBJN</name>
<keyword evidence="9" id="KW-1185">Reference proteome</keyword>
<keyword evidence="6" id="KW-0560">Oxidoreductase</keyword>
<dbReference type="Proteomes" id="UP000094389">
    <property type="component" value="Unassembled WGS sequence"/>
</dbReference>
<sequence>MDYISSEEYIGLATTKTLHRLQLHTLPKAADNAYANTPSLSETKIAKLELPIEEPPVPKLTMADLTLSKEEANVDTVSAMLEKYGVCVVKQFLEPEQVARVCNDLDPIFEAKKDDPRLFPKETIRVTGAVSKSPAVVNEILSHPLNVQVSEKFLAKKNAFWIADNINIGYSPSIISSSIGFRVGPGAPAQGIHRDDHSEHNVQEKVDKYVYGRETQVGISVALSRVTKENGGTRFIPGSHLWDHLRKPRFEEDCMYIDGLEPGDGFFMLASIFHGAGANVTKDEFRTLLILFMSSATSRQKENIYLTTPIDYWKQFSIDQLRLLGLSMSEPFSGMLELQDPTVSLKPGYVRKSNYSDICKVVAP</sequence>
<dbReference type="GO" id="GO:0046872">
    <property type="term" value="F:metal ion binding"/>
    <property type="evidence" value="ECO:0007669"/>
    <property type="project" value="UniProtKB-KW"/>
</dbReference>
<dbReference type="Gene3D" id="2.60.120.620">
    <property type="entry name" value="q2cbj1_9rhob like domain"/>
    <property type="match status" value="1"/>
</dbReference>
<dbReference type="SUPFAM" id="SSF51197">
    <property type="entry name" value="Clavaminate synthase-like"/>
    <property type="match status" value="1"/>
</dbReference>